<name>A0AAN0SRY3_BACCE</name>
<evidence type="ECO:0000313" key="5">
    <source>
        <dbReference type="Proteomes" id="UP000031861"/>
    </source>
</evidence>
<feature type="transmembrane region" description="Helical" evidence="2">
    <location>
        <begin position="106"/>
        <end position="135"/>
    </location>
</feature>
<geneLocation type="plasmid" evidence="4 5">
    <name>pBFI_5</name>
</geneLocation>
<dbReference type="Pfam" id="PF14020">
    <property type="entry name" value="DUF4236"/>
    <property type="match status" value="1"/>
</dbReference>
<dbReference type="InterPro" id="IPR025330">
    <property type="entry name" value="DUF4236"/>
</dbReference>
<keyword evidence="4" id="KW-0614">Plasmid</keyword>
<protein>
    <recommendedName>
        <fullName evidence="3">DUF4236 domain-containing protein</fullName>
    </recommendedName>
</protein>
<proteinExistence type="predicted"/>
<dbReference type="EMBL" id="CP009637">
    <property type="protein sequence ID" value="AJI08573.1"/>
    <property type="molecule type" value="Genomic_DNA"/>
</dbReference>
<keyword evidence="2" id="KW-0812">Transmembrane</keyword>
<sequence length="176" mass="19077">MGFKFRKSIKVAPGVKVNLSRSGVGVSAGVKGARVSTGPSGTRITTSVPGTGLSYEKRLSSKKGNKSQVRQNDQHQINNHQVFEVNAVRIKDNKANSVARKMMMPLAVLMGVIAVISLLVSQFILAGICAIIGFFCYKNIKVPVGVTCPSCNRQQPLLFQQKEIQCLKCKSTLIIK</sequence>
<evidence type="ECO:0000313" key="4">
    <source>
        <dbReference type="EMBL" id="AJI08573.1"/>
    </source>
</evidence>
<evidence type="ECO:0000259" key="3">
    <source>
        <dbReference type="Pfam" id="PF14020"/>
    </source>
</evidence>
<keyword evidence="2" id="KW-0472">Membrane</keyword>
<gene>
    <name evidence="4" type="ORF">AK40_6279</name>
</gene>
<organism evidence="4 5">
    <name type="scientific">Bacillus cereus 03BB108</name>
    <dbReference type="NCBI Taxonomy" id="451709"/>
    <lineage>
        <taxon>Bacteria</taxon>
        <taxon>Bacillati</taxon>
        <taxon>Bacillota</taxon>
        <taxon>Bacilli</taxon>
        <taxon>Bacillales</taxon>
        <taxon>Bacillaceae</taxon>
        <taxon>Bacillus</taxon>
        <taxon>Bacillus cereus group</taxon>
    </lineage>
</organism>
<feature type="region of interest" description="Disordered" evidence="1">
    <location>
        <begin position="36"/>
        <end position="73"/>
    </location>
</feature>
<keyword evidence="2" id="KW-1133">Transmembrane helix</keyword>
<dbReference type="AlphaFoldDB" id="A0AAN0SRY3"/>
<dbReference type="RefSeq" id="WP_001996411.1">
    <property type="nucleotide sequence ID" value="NZ_CP009637.1"/>
</dbReference>
<evidence type="ECO:0000256" key="2">
    <source>
        <dbReference type="SAM" id="Phobius"/>
    </source>
</evidence>
<dbReference type="Proteomes" id="UP000031861">
    <property type="component" value="Plasmid pBFI_5"/>
</dbReference>
<accession>A0AAN0SRY3</accession>
<feature type="domain" description="DUF4236" evidence="3">
    <location>
        <begin position="3"/>
        <end position="55"/>
    </location>
</feature>
<evidence type="ECO:0000256" key="1">
    <source>
        <dbReference type="SAM" id="MobiDB-lite"/>
    </source>
</evidence>
<reference evidence="4 5" key="1">
    <citation type="journal article" date="2015" name="Genome Announc.">
        <title>Complete genome sequences for 35 biothreat assay-relevant bacillus species.</title>
        <authorList>
            <person name="Johnson S.L."/>
            <person name="Daligault H.E."/>
            <person name="Davenport K.W."/>
            <person name="Jaissle J."/>
            <person name="Frey K.G."/>
            <person name="Ladner J.T."/>
            <person name="Broomall S.M."/>
            <person name="Bishop-Lilly K.A."/>
            <person name="Bruce D.C."/>
            <person name="Gibbons H.S."/>
            <person name="Coyne S.R."/>
            <person name="Lo C.C."/>
            <person name="Meincke L."/>
            <person name="Munk A.C."/>
            <person name="Koroleva G.I."/>
            <person name="Rosenzweig C.N."/>
            <person name="Palacios G.F."/>
            <person name="Redden C.L."/>
            <person name="Minogue T.D."/>
            <person name="Chain P.S."/>
        </authorList>
    </citation>
    <scope>NUCLEOTIDE SEQUENCE [LARGE SCALE GENOMIC DNA]</scope>
    <source>
        <strain evidence="4 5">03BB108</strain>
    </source>
</reference>
<feature type="compositionally biased region" description="Polar residues" evidence="1">
    <location>
        <begin position="37"/>
        <end position="49"/>
    </location>
</feature>